<dbReference type="SUPFAM" id="SSF55781">
    <property type="entry name" value="GAF domain-like"/>
    <property type="match status" value="1"/>
</dbReference>
<sequence>MWPAARCIGSQFPRSPMNQTSPLPLPAADAASARPGLLQALAALLAGRDLRQGADALAVELAQLLQCTQVALALRGAGPGDLALAGSSLPTELDPRHDSAVALLAAMHEAADQGQAISWPAAASLGAAGPVAQAQRQLAGTGAAVSVPLVTDGRIVGVVTLVRGERPFDAAEIRFAEDAALLCAPVLELQRRLALPWHGRMREWARGDKGSRKTRPLLFAGVALAAALLAVPVPWRVSAPAKLEGSVQRAVVAATDGFLQQSNVRPGDRVREGQVLAELASQDLELERRRRESEVQHHETSYRAAQARYDRTLMVASQAKAAEASAMLSLAEAQLQRAKVTAPFDGIVIKGDLTQTLGAPVQRGEVLMVLAPDEGYRLMLEVDETDIRALSPGQRGDLVLSAQPGTVLPFIIRRIVPVATAADGRNFFEVEAQLQGKPAALRPGLSGVAKVETGTRSIASLLTYRAWNWLRVAWWRLTP</sequence>
<dbReference type="GO" id="GO:0030313">
    <property type="term" value="C:cell envelope"/>
    <property type="evidence" value="ECO:0007669"/>
    <property type="project" value="UniProtKB-SubCell"/>
</dbReference>
<comment type="subcellular location">
    <subcellularLocation>
        <location evidence="1">Cell envelope</location>
    </subcellularLocation>
</comment>
<evidence type="ECO:0000256" key="1">
    <source>
        <dbReference type="ARBA" id="ARBA00004196"/>
    </source>
</evidence>
<dbReference type="InterPro" id="IPR003018">
    <property type="entry name" value="GAF"/>
</dbReference>
<dbReference type="Pfam" id="PF25973">
    <property type="entry name" value="BSH_CzcB"/>
    <property type="match status" value="1"/>
</dbReference>
<accession>A0A562ZQK5</accession>
<proteinExistence type="predicted"/>
<dbReference type="SMART" id="SM00065">
    <property type="entry name" value="GAF"/>
    <property type="match status" value="1"/>
</dbReference>
<dbReference type="Gene3D" id="2.40.30.170">
    <property type="match status" value="1"/>
</dbReference>
<evidence type="ECO:0000313" key="4">
    <source>
        <dbReference type="EMBL" id="TWO70631.1"/>
    </source>
</evidence>
<dbReference type="EMBL" id="VOBQ01000011">
    <property type="protein sequence ID" value="TWO70631.1"/>
    <property type="molecule type" value="Genomic_DNA"/>
</dbReference>
<dbReference type="PANTHER" id="PTHR32347:SF23">
    <property type="entry name" value="BLL5650 PROTEIN"/>
    <property type="match status" value="1"/>
</dbReference>
<feature type="domain" description="GAF" evidence="3">
    <location>
        <begin position="49"/>
        <end position="197"/>
    </location>
</feature>
<protein>
    <submittedName>
        <fullName evidence="4">HlyD family efflux transporter periplasmic adaptor subunit</fullName>
    </submittedName>
</protein>
<reference evidence="4 5" key="1">
    <citation type="submission" date="2019-07" db="EMBL/GenBank/DDBJ databases">
        <title>Caenimonas sedimenti sp. nov., isolated from activated sludge.</title>
        <authorList>
            <person name="Xu J."/>
        </authorList>
    </citation>
    <scope>NUCLEOTIDE SEQUENCE [LARGE SCALE GENOMIC DNA]</scope>
    <source>
        <strain evidence="4 5">HX-9-20</strain>
    </source>
</reference>
<dbReference type="Proteomes" id="UP000318199">
    <property type="component" value="Unassembled WGS sequence"/>
</dbReference>
<organism evidence="4 5">
    <name type="scientific">Caenimonas sedimenti</name>
    <dbReference type="NCBI Taxonomy" id="2596921"/>
    <lineage>
        <taxon>Bacteria</taxon>
        <taxon>Pseudomonadati</taxon>
        <taxon>Pseudomonadota</taxon>
        <taxon>Betaproteobacteria</taxon>
        <taxon>Burkholderiales</taxon>
        <taxon>Comamonadaceae</taxon>
        <taxon>Caenimonas</taxon>
    </lineage>
</organism>
<name>A0A562ZQK5_9BURK</name>
<keyword evidence="2" id="KW-0175">Coiled coil</keyword>
<comment type="caution">
    <text evidence="4">The sequence shown here is derived from an EMBL/GenBank/DDBJ whole genome shotgun (WGS) entry which is preliminary data.</text>
</comment>
<dbReference type="AlphaFoldDB" id="A0A562ZQK5"/>
<dbReference type="InterPro" id="IPR058647">
    <property type="entry name" value="BSH_CzcB-like"/>
</dbReference>
<evidence type="ECO:0000256" key="2">
    <source>
        <dbReference type="ARBA" id="ARBA00023054"/>
    </source>
</evidence>
<evidence type="ECO:0000313" key="5">
    <source>
        <dbReference type="Proteomes" id="UP000318199"/>
    </source>
</evidence>
<dbReference type="OrthoDB" id="9806939at2"/>
<dbReference type="SUPFAM" id="SSF111369">
    <property type="entry name" value="HlyD-like secretion proteins"/>
    <property type="match status" value="1"/>
</dbReference>
<dbReference type="Gene3D" id="3.30.450.40">
    <property type="match status" value="1"/>
</dbReference>
<dbReference type="InterPro" id="IPR050465">
    <property type="entry name" value="UPF0194_transport"/>
</dbReference>
<dbReference type="Gene3D" id="2.40.50.100">
    <property type="match status" value="1"/>
</dbReference>
<dbReference type="InterPro" id="IPR029016">
    <property type="entry name" value="GAF-like_dom_sf"/>
</dbReference>
<dbReference type="PANTHER" id="PTHR32347">
    <property type="entry name" value="EFFLUX SYSTEM COMPONENT YKNX-RELATED"/>
    <property type="match status" value="1"/>
</dbReference>
<gene>
    <name evidence="4" type="ORF">FN976_13815</name>
</gene>
<evidence type="ECO:0000259" key="3">
    <source>
        <dbReference type="SMART" id="SM00065"/>
    </source>
</evidence>
<dbReference type="Pfam" id="PF01590">
    <property type="entry name" value="GAF"/>
    <property type="match status" value="1"/>
</dbReference>
<keyword evidence="5" id="KW-1185">Reference proteome</keyword>